<evidence type="ECO:0000256" key="10">
    <source>
        <dbReference type="ARBA" id="ARBA00048513"/>
    </source>
</evidence>
<dbReference type="AlphaFoldDB" id="A0AAV2IAI6"/>
<dbReference type="InterPro" id="IPR000073">
    <property type="entry name" value="AB_hydrolase_1"/>
</dbReference>
<comment type="similarity">
    <text evidence="1">Belongs to the AB hydrolase superfamily.</text>
</comment>
<evidence type="ECO:0000313" key="13">
    <source>
        <dbReference type="EMBL" id="CAL1541545.1"/>
    </source>
</evidence>
<evidence type="ECO:0000256" key="1">
    <source>
        <dbReference type="ARBA" id="ARBA00008645"/>
    </source>
</evidence>
<evidence type="ECO:0000256" key="4">
    <source>
        <dbReference type="ARBA" id="ARBA00042703"/>
    </source>
</evidence>
<evidence type="ECO:0000256" key="9">
    <source>
        <dbReference type="ARBA" id="ARBA00048504"/>
    </source>
</evidence>
<accession>A0AAV2IAI6</accession>
<evidence type="ECO:0000256" key="5">
    <source>
        <dbReference type="ARBA" id="ARBA00043667"/>
    </source>
</evidence>
<dbReference type="Proteomes" id="UP001497497">
    <property type="component" value="Unassembled WGS sequence"/>
</dbReference>
<dbReference type="EC" id="3.1.1.116" evidence="3"/>
<proteinExistence type="inferred from homology"/>
<dbReference type="InterPro" id="IPR029058">
    <property type="entry name" value="AB_hydrolase_fold"/>
</dbReference>
<comment type="catalytic activity">
    <reaction evidence="11">
        <text>1-octadecanoyl-2-(5Z,8Z,11Z,14Z-eicosatetraenoyl)-sn-glycerol + H2O = 2-(5Z,8Z,11Z,14Z-eicosatetraenoyl)-glycerol + octadecanoate + H(+)</text>
        <dbReference type="Rhea" id="RHEA:38507"/>
        <dbReference type="ChEBI" id="CHEBI:15377"/>
        <dbReference type="ChEBI" id="CHEBI:15378"/>
        <dbReference type="ChEBI" id="CHEBI:25629"/>
        <dbReference type="ChEBI" id="CHEBI:52392"/>
        <dbReference type="ChEBI" id="CHEBI:75728"/>
    </reaction>
</comment>
<dbReference type="InterPro" id="IPR000639">
    <property type="entry name" value="Epox_hydrolase-like"/>
</dbReference>
<keyword evidence="2" id="KW-0378">Hydrolase</keyword>
<keyword evidence="14" id="KW-1185">Reference proteome</keyword>
<protein>
    <recommendedName>
        <fullName evidence="7">sn-1-specific diacylglycerol lipase ABHD11</fullName>
        <ecNumber evidence="3">3.1.1.116</ecNumber>
    </recommendedName>
    <alternativeName>
        <fullName evidence="4">Alpha/beta hydrolase domain-containing protein 11</fullName>
    </alternativeName>
</protein>
<evidence type="ECO:0000256" key="7">
    <source>
        <dbReference type="ARBA" id="ARBA00044064"/>
    </source>
</evidence>
<comment type="catalytic activity">
    <reaction evidence="6">
        <text>a 1,3-diacyl-sn-glycerol + H2O = a 1-acyl-sn-glycerol + a fatty acid + H(+)</text>
        <dbReference type="Rhea" id="RHEA:38503"/>
        <dbReference type="ChEBI" id="CHEBI:15377"/>
        <dbReference type="ChEBI" id="CHEBI:15378"/>
        <dbReference type="ChEBI" id="CHEBI:28868"/>
        <dbReference type="ChEBI" id="CHEBI:64683"/>
        <dbReference type="ChEBI" id="CHEBI:77272"/>
    </reaction>
</comment>
<name>A0AAV2IAI6_LYMST</name>
<comment type="catalytic activity">
    <reaction evidence="9">
        <text>1,2-didecanoylglycerol + H2O = decanoylglycerol + decanoate + H(+)</text>
        <dbReference type="Rhea" id="RHEA:48596"/>
        <dbReference type="ChEBI" id="CHEBI:11152"/>
        <dbReference type="ChEBI" id="CHEBI:15377"/>
        <dbReference type="ChEBI" id="CHEBI:15378"/>
        <dbReference type="ChEBI" id="CHEBI:27689"/>
        <dbReference type="ChEBI" id="CHEBI:90605"/>
    </reaction>
</comment>
<dbReference type="SUPFAM" id="SSF53474">
    <property type="entry name" value="alpha/beta-Hydrolases"/>
    <property type="match status" value="1"/>
</dbReference>
<comment type="catalytic activity">
    <reaction evidence="5">
        <text>a 1,2-diacyl-sn-glycerol + H2O = a 2-acylglycerol + a fatty acid + H(+)</text>
        <dbReference type="Rhea" id="RHEA:33275"/>
        <dbReference type="ChEBI" id="CHEBI:15377"/>
        <dbReference type="ChEBI" id="CHEBI:15378"/>
        <dbReference type="ChEBI" id="CHEBI:17389"/>
        <dbReference type="ChEBI" id="CHEBI:17815"/>
        <dbReference type="ChEBI" id="CHEBI:28868"/>
        <dbReference type="EC" id="3.1.1.116"/>
    </reaction>
</comment>
<dbReference type="GO" id="GO:0052689">
    <property type="term" value="F:carboxylic ester hydrolase activity"/>
    <property type="evidence" value="ECO:0007669"/>
    <property type="project" value="TreeGrafter"/>
</dbReference>
<evidence type="ECO:0000313" key="14">
    <source>
        <dbReference type="Proteomes" id="UP001497497"/>
    </source>
</evidence>
<comment type="catalytic activity">
    <reaction evidence="10">
        <text>1-octadecanoyl-2-(9Z-octadecenoyl)-sn-glycerol + H2O = 2-(9Z-octadecenoyl)-glycerol + octadecanoate + H(+)</text>
        <dbReference type="Rhea" id="RHEA:77103"/>
        <dbReference type="ChEBI" id="CHEBI:15377"/>
        <dbReference type="ChEBI" id="CHEBI:15378"/>
        <dbReference type="ChEBI" id="CHEBI:25629"/>
        <dbReference type="ChEBI" id="CHEBI:73990"/>
        <dbReference type="ChEBI" id="CHEBI:75468"/>
    </reaction>
</comment>
<evidence type="ECO:0000256" key="2">
    <source>
        <dbReference type="ARBA" id="ARBA00022801"/>
    </source>
</evidence>
<evidence type="ECO:0000256" key="11">
    <source>
        <dbReference type="ARBA" id="ARBA00048919"/>
    </source>
</evidence>
<dbReference type="PRINTS" id="PR00111">
    <property type="entry name" value="ABHYDROLASE"/>
</dbReference>
<organism evidence="13 14">
    <name type="scientific">Lymnaea stagnalis</name>
    <name type="common">Great pond snail</name>
    <name type="synonym">Helix stagnalis</name>
    <dbReference type="NCBI Taxonomy" id="6523"/>
    <lineage>
        <taxon>Eukaryota</taxon>
        <taxon>Metazoa</taxon>
        <taxon>Spiralia</taxon>
        <taxon>Lophotrochozoa</taxon>
        <taxon>Mollusca</taxon>
        <taxon>Gastropoda</taxon>
        <taxon>Heterobranchia</taxon>
        <taxon>Euthyneura</taxon>
        <taxon>Panpulmonata</taxon>
        <taxon>Hygrophila</taxon>
        <taxon>Lymnaeoidea</taxon>
        <taxon>Lymnaeidae</taxon>
        <taxon>Lymnaea</taxon>
    </lineage>
</organism>
<reference evidence="13 14" key="1">
    <citation type="submission" date="2024-04" db="EMBL/GenBank/DDBJ databases">
        <authorList>
            <consortium name="Genoscope - CEA"/>
            <person name="William W."/>
        </authorList>
    </citation>
    <scope>NUCLEOTIDE SEQUENCE [LARGE SCALE GENOMIC DNA]</scope>
</reference>
<evidence type="ECO:0000256" key="6">
    <source>
        <dbReference type="ARBA" id="ARBA00043742"/>
    </source>
</evidence>
<dbReference type="Pfam" id="PF00561">
    <property type="entry name" value="Abhydrolase_1"/>
    <property type="match status" value="1"/>
</dbReference>
<dbReference type="EMBL" id="CAXITT010000438">
    <property type="protein sequence ID" value="CAL1541545.1"/>
    <property type="molecule type" value="Genomic_DNA"/>
</dbReference>
<comment type="catalytic activity">
    <reaction evidence="8">
        <text>1-octadecanoyl-2-(4Z,7Z,10Z,13Z,16Z,19Z-docosahexaenoyl)-sn-glycerol + H2O = 2-(4Z,7Z,10Z,13Z,16Z,19Z-docosahexaenoyl)-glycerol + octadecanoate + H(+)</text>
        <dbReference type="Rhea" id="RHEA:77107"/>
        <dbReference type="ChEBI" id="CHEBI:15377"/>
        <dbReference type="ChEBI" id="CHEBI:15378"/>
        <dbReference type="ChEBI" id="CHEBI:25629"/>
        <dbReference type="ChEBI" id="CHEBI:77129"/>
        <dbReference type="ChEBI" id="CHEBI:186738"/>
    </reaction>
</comment>
<gene>
    <name evidence="13" type="ORF">GSLYS_00015151001</name>
</gene>
<dbReference type="GO" id="GO:0005739">
    <property type="term" value="C:mitochondrion"/>
    <property type="evidence" value="ECO:0007669"/>
    <property type="project" value="TreeGrafter"/>
</dbReference>
<dbReference type="PANTHER" id="PTHR46118">
    <property type="entry name" value="PROTEIN ABHD11"/>
    <property type="match status" value="1"/>
</dbReference>
<evidence type="ECO:0000259" key="12">
    <source>
        <dbReference type="Pfam" id="PF00561"/>
    </source>
</evidence>
<comment type="caution">
    <text evidence="13">The sequence shown here is derived from an EMBL/GenBank/DDBJ whole genome shotgun (WGS) entry which is preliminary data.</text>
</comment>
<evidence type="ECO:0000256" key="3">
    <source>
        <dbReference type="ARBA" id="ARBA00026104"/>
    </source>
</evidence>
<dbReference type="PRINTS" id="PR00412">
    <property type="entry name" value="EPOXHYDRLASE"/>
</dbReference>
<feature type="domain" description="AB hydrolase-1" evidence="12">
    <location>
        <begin position="65"/>
        <end position="302"/>
    </location>
</feature>
<sequence length="321" mass="36227">MSLITQFRLLTINARLCSFNNLTTLINVHLLRQYATPTATKKDVELSYTTYPDHEHNIDPKKRSLIFLHGLFGAKGNLHSVSKHISGEGRKVVTYDARNHGESQHDPEMNYNCMADDLDGLIQDLNLNKPVVMGHSMGGKTAMTFALSKPDRLTALIVVDVTPAKSDVSELLKYAEAMKKVEIPSGISIAQVRKEIQVQLSSVVQNRAVLQFLLTNLREFDGVVIKWRMNIDGILNNFSHIEEFPRMNSDPFMKPTLFVFGANSLHYRYSSHKNNFSIKKLFPNVEITAIKEAGHFVHAEKPLEFVNIVKKFLDSVDKSSS</sequence>
<dbReference type="Gene3D" id="3.40.50.1820">
    <property type="entry name" value="alpha/beta hydrolase"/>
    <property type="match status" value="1"/>
</dbReference>
<evidence type="ECO:0000256" key="8">
    <source>
        <dbReference type="ARBA" id="ARBA00048283"/>
    </source>
</evidence>
<dbReference type="PANTHER" id="PTHR46118:SF4">
    <property type="entry name" value="PROTEIN ABHD11"/>
    <property type="match status" value="1"/>
</dbReference>